<comment type="similarity">
    <text evidence="2">Belongs to the EspG family.</text>
</comment>
<sequence>MIRVSASAFDILYSDLGYRDPPGPLRVHSVGATHEDRRDIRAAVYDNLAERGFFRAGELDAALRDGLRMLARASVYVECEALLDLEQEEPLRAVAATTGRRGVLAVQPNRTIALTRIGGDSEVFAAAVGVLPPLSPGPGLGVSLPASVFGVDGEVDDPVYGTAQPARSVAQQRQLREVLAIQARPVLAAGQFSVCVREGSTLRRLGGVSWFSTDVGAYLGTTTEGRAGRPWVNVAPADRDRIAARLSELS</sequence>
<name>H5XAJ6_9PSEU</name>
<comment type="subcellular location">
    <subcellularLocation>
        <location evidence="1">Cytoplasm</location>
    </subcellularLocation>
</comment>
<evidence type="ECO:0000256" key="2">
    <source>
        <dbReference type="ARBA" id="ARBA00006411"/>
    </source>
</evidence>
<evidence type="ECO:0000313" key="6">
    <source>
        <dbReference type="Proteomes" id="UP000004926"/>
    </source>
</evidence>
<evidence type="ECO:0000313" key="5">
    <source>
        <dbReference type="EMBL" id="EHR50426.1"/>
    </source>
</evidence>
<keyword evidence="3" id="KW-0963">Cytoplasm</keyword>
<dbReference type="EMBL" id="CM001439">
    <property type="protein sequence ID" value="EHR50426.1"/>
    <property type="molecule type" value="Genomic_DNA"/>
</dbReference>
<dbReference type="Proteomes" id="UP000004926">
    <property type="component" value="Chromosome"/>
</dbReference>
<accession>H5XAJ6</accession>
<dbReference type="eggNOG" id="ENOG5033PCE">
    <property type="taxonomic scope" value="Bacteria"/>
</dbReference>
<reference evidence="5 6" key="1">
    <citation type="journal article" date="2012" name="Stand. Genomic Sci.">
        <title>Genome sequence of the ocean sediment bacterium Saccharomonospora marina type strain (XMU15(T)).</title>
        <authorList>
            <person name="Klenk H.P."/>
            <person name="Lu M."/>
            <person name="Lucas S."/>
            <person name="Lapidus A."/>
            <person name="Copeland A."/>
            <person name="Pitluck S."/>
            <person name="Goodwin L.A."/>
            <person name="Han C."/>
            <person name="Tapia R."/>
            <person name="Brambilla E.M."/>
            <person name="Potter G."/>
            <person name="Land M."/>
            <person name="Ivanova N."/>
            <person name="Rohde M."/>
            <person name="Goker M."/>
            <person name="Detter J.C."/>
            <person name="Li W.J."/>
            <person name="Kyrpides N.C."/>
            <person name="Woyke T."/>
        </authorList>
    </citation>
    <scope>NUCLEOTIDE SEQUENCE [LARGE SCALE GENOMIC DNA]</scope>
    <source>
        <strain evidence="5 6">XMU15</strain>
    </source>
</reference>
<evidence type="ECO:0000256" key="4">
    <source>
        <dbReference type="ARBA" id="ARBA00023186"/>
    </source>
</evidence>
<dbReference type="STRING" id="882083.SacmaDRAFT_2172"/>
<dbReference type="OrthoDB" id="3636570at2"/>
<evidence type="ECO:0008006" key="7">
    <source>
        <dbReference type="Google" id="ProtNLM"/>
    </source>
</evidence>
<dbReference type="InterPro" id="IPR025734">
    <property type="entry name" value="EspG"/>
</dbReference>
<proteinExistence type="inferred from homology"/>
<dbReference type="HOGENOM" id="CLU_088487_0_1_11"/>
<organism evidence="5 6">
    <name type="scientific">Saccharomonospora marina XMU15</name>
    <dbReference type="NCBI Taxonomy" id="882083"/>
    <lineage>
        <taxon>Bacteria</taxon>
        <taxon>Bacillati</taxon>
        <taxon>Actinomycetota</taxon>
        <taxon>Actinomycetes</taxon>
        <taxon>Pseudonocardiales</taxon>
        <taxon>Pseudonocardiaceae</taxon>
        <taxon>Saccharomonospora</taxon>
    </lineage>
</organism>
<protein>
    <recommendedName>
        <fullName evidence="7">EspG family</fullName>
    </recommendedName>
</protein>
<keyword evidence="6" id="KW-1185">Reference proteome</keyword>
<dbReference type="RefSeq" id="WP_009153811.1">
    <property type="nucleotide sequence ID" value="NZ_CM001439.1"/>
</dbReference>
<dbReference type="Pfam" id="PF14011">
    <property type="entry name" value="ESX-1_EspG"/>
    <property type="match status" value="1"/>
</dbReference>
<gene>
    <name evidence="5" type="ORF">SacmaDRAFT_2172</name>
</gene>
<evidence type="ECO:0000256" key="1">
    <source>
        <dbReference type="ARBA" id="ARBA00004496"/>
    </source>
</evidence>
<keyword evidence="4" id="KW-0143">Chaperone</keyword>
<evidence type="ECO:0000256" key="3">
    <source>
        <dbReference type="ARBA" id="ARBA00022490"/>
    </source>
</evidence>
<dbReference type="AlphaFoldDB" id="H5XAJ6"/>